<dbReference type="AlphaFoldDB" id="M2M3X4"/>
<dbReference type="Gene3D" id="3.30.70.100">
    <property type="match status" value="1"/>
</dbReference>
<organism evidence="1 2">
    <name type="scientific">Baudoinia panamericana (strain UAMH 10762)</name>
    <name type="common">Angels' share fungus</name>
    <name type="synonym">Baudoinia compniacensis (strain UAMH 10762)</name>
    <dbReference type="NCBI Taxonomy" id="717646"/>
    <lineage>
        <taxon>Eukaryota</taxon>
        <taxon>Fungi</taxon>
        <taxon>Dikarya</taxon>
        <taxon>Ascomycota</taxon>
        <taxon>Pezizomycotina</taxon>
        <taxon>Dothideomycetes</taxon>
        <taxon>Dothideomycetidae</taxon>
        <taxon>Mycosphaerellales</taxon>
        <taxon>Teratosphaeriaceae</taxon>
        <taxon>Baudoinia</taxon>
    </lineage>
</organism>
<name>M2M3X4_BAUPA</name>
<protein>
    <recommendedName>
        <fullName evidence="3">EthD domain-containing protein</fullName>
    </recommendedName>
</protein>
<dbReference type="EMBL" id="KB445564">
    <property type="protein sequence ID" value="EMC91276.1"/>
    <property type="molecule type" value="Genomic_DNA"/>
</dbReference>
<accession>M2M3X4</accession>
<dbReference type="HOGENOM" id="CLU_073903_1_0_1"/>
<dbReference type="InterPro" id="IPR011008">
    <property type="entry name" value="Dimeric_a/b-barrel"/>
</dbReference>
<evidence type="ECO:0000313" key="1">
    <source>
        <dbReference type="EMBL" id="EMC91276.1"/>
    </source>
</evidence>
<proteinExistence type="predicted"/>
<keyword evidence="2" id="KW-1185">Reference proteome</keyword>
<dbReference type="GeneID" id="19111676"/>
<gene>
    <name evidence="1" type="ORF">BAUCODRAFT_320634</name>
</gene>
<dbReference type="RefSeq" id="XP_007681677.1">
    <property type="nucleotide sequence ID" value="XM_007683487.1"/>
</dbReference>
<dbReference type="OrthoDB" id="2851338at2759"/>
<reference evidence="1 2" key="1">
    <citation type="journal article" date="2012" name="PLoS Pathog.">
        <title>Diverse lifestyles and strategies of plant pathogenesis encoded in the genomes of eighteen Dothideomycetes fungi.</title>
        <authorList>
            <person name="Ohm R.A."/>
            <person name="Feau N."/>
            <person name="Henrissat B."/>
            <person name="Schoch C.L."/>
            <person name="Horwitz B.A."/>
            <person name="Barry K.W."/>
            <person name="Condon B.J."/>
            <person name="Copeland A.C."/>
            <person name="Dhillon B."/>
            <person name="Glaser F."/>
            <person name="Hesse C.N."/>
            <person name="Kosti I."/>
            <person name="LaButti K."/>
            <person name="Lindquist E.A."/>
            <person name="Lucas S."/>
            <person name="Salamov A.A."/>
            <person name="Bradshaw R.E."/>
            <person name="Ciuffetti L."/>
            <person name="Hamelin R.C."/>
            <person name="Kema G.H.J."/>
            <person name="Lawrence C."/>
            <person name="Scott J.A."/>
            <person name="Spatafora J.W."/>
            <person name="Turgeon B.G."/>
            <person name="de Wit P.J.G.M."/>
            <person name="Zhong S."/>
            <person name="Goodwin S.B."/>
            <person name="Grigoriev I.V."/>
        </authorList>
    </citation>
    <scope>NUCLEOTIDE SEQUENCE [LARGE SCALE GENOMIC DNA]</scope>
    <source>
        <strain evidence="1 2">UAMH 10762</strain>
    </source>
</reference>
<dbReference type="OMA" id="ESEWGHV"/>
<dbReference type="KEGG" id="bcom:BAUCODRAFT_320634"/>
<evidence type="ECO:0008006" key="3">
    <source>
        <dbReference type="Google" id="ProtNLM"/>
    </source>
</evidence>
<evidence type="ECO:0000313" key="2">
    <source>
        <dbReference type="Proteomes" id="UP000011761"/>
    </source>
</evidence>
<sequence length="232" mass="26942">MSNPGLMFVTSRVTDSSKTSDEKYNRFYNDEHLPDVLNYGISKVAIRYKNVNAESKIPYLACYPLDDANFLTSPGLEKLVQDTRSSKTFDNQDVYDYVEFGLRPYEKIQTYEGIHPDSTSLPDPSSHAHTVICVAMEPADEQDFDDWYRKQHLDMMAMLPPYRRTTRYKRLDGEVPRYLAMHEYDCKPDEIPAERAKLVNSEWSRKIIGECKVFDRDVFELVQVQGDAQVQL</sequence>
<dbReference type="SUPFAM" id="SSF54909">
    <property type="entry name" value="Dimeric alpha+beta barrel"/>
    <property type="match status" value="1"/>
</dbReference>
<dbReference type="eggNOG" id="ENOG502SR7C">
    <property type="taxonomic scope" value="Eukaryota"/>
</dbReference>
<dbReference type="Proteomes" id="UP000011761">
    <property type="component" value="Unassembled WGS sequence"/>
</dbReference>